<gene>
    <name evidence="1" type="ORF">UH38_15850</name>
</gene>
<protein>
    <submittedName>
        <fullName evidence="1">Uncharacterized protein</fullName>
    </submittedName>
</protein>
<proteinExistence type="predicted"/>
<name>A0A0D8ZQU6_9CYAN</name>
<dbReference type="PATRIC" id="fig|1618023.3.peg.198"/>
<evidence type="ECO:0000313" key="1">
    <source>
        <dbReference type="EMBL" id="KJH70864.1"/>
    </source>
</evidence>
<evidence type="ECO:0000313" key="2">
    <source>
        <dbReference type="Proteomes" id="UP000032452"/>
    </source>
</evidence>
<dbReference type="OrthoDB" id="582656at2"/>
<comment type="caution">
    <text evidence="1">The sequence shown here is derived from an EMBL/GenBank/DDBJ whole genome shotgun (WGS) entry which is preliminary data.</text>
</comment>
<organism evidence="1 2">
    <name type="scientific">Aliterella atlantica CENA595</name>
    <dbReference type="NCBI Taxonomy" id="1618023"/>
    <lineage>
        <taxon>Bacteria</taxon>
        <taxon>Bacillati</taxon>
        <taxon>Cyanobacteriota</taxon>
        <taxon>Cyanophyceae</taxon>
        <taxon>Chroococcidiopsidales</taxon>
        <taxon>Aliterellaceae</taxon>
        <taxon>Aliterella</taxon>
    </lineage>
</organism>
<dbReference type="EMBL" id="JYON01000017">
    <property type="protein sequence ID" value="KJH70864.1"/>
    <property type="molecule type" value="Genomic_DNA"/>
</dbReference>
<accession>A0A0D8ZQU6</accession>
<keyword evidence="2" id="KW-1185">Reference proteome</keyword>
<reference evidence="1 2" key="1">
    <citation type="submission" date="2015-02" db="EMBL/GenBank/DDBJ databases">
        <title>Draft genome of a novel marine cyanobacterium (Chroococcales) isolated from South Atlantic Ocean.</title>
        <authorList>
            <person name="Rigonato J."/>
            <person name="Alvarenga D.O."/>
            <person name="Branco L.H."/>
            <person name="Varani A.M."/>
            <person name="Brandini F.P."/>
            <person name="Fiore M.F."/>
        </authorList>
    </citation>
    <scope>NUCLEOTIDE SEQUENCE [LARGE SCALE GENOMIC DNA]</scope>
    <source>
        <strain evidence="1 2">CENA595</strain>
    </source>
</reference>
<dbReference type="AlphaFoldDB" id="A0A0D8ZQU6"/>
<dbReference type="RefSeq" id="WP_045055647.1">
    <property type="nucleotide sequence ID" value="NZ_CAWMDP010000003.1"/>
</dbReference>
<sequence length="136" mass="14972">MCTVCLLTSALMMFTPAGDEVKPAQVSVAQETQGAIVEMVEDLPKSSDTTLLRQGLLTLHSRLGTTKNDTQAQNVINNELSALSQRLTNSPHAEEVTELLEDMLIEDEPEPEPLVKGVKYAPNKPQAKTNNWGWLR</sequence>
<dbReference type="Proteomes" id="UP000032452">
    <property type="component" value="Unassembled WGS sequence"/>
</dbReference>